<evidence type="ECO:0000256" key="3">
    <source>
        <dbReference type="ARBA" id="ARBA00022801"/>
    </source>
</evidence>
<dbReference type="InterPro" id="IPR020084">
    <property type="entry name" value="NUDIX_hydrolase_CS"/>
</dbReference>
<dbReference type="InterPro" id="IPR015797">
    <property type="entry name" value="NUDIX_hydrolase-like_dom_sf"/>
</dbReference>
<name>A0A3G6IXY8_9CORY</name>
<accession>A0A3G6IXY8</accession>
<protein>
    <recommendedName>
        <fullName evidence="5">Nudix hydrolase domain-containing protein</fullName>
    </recommendedName>
</protein>
<dbReference type="InterPro" id="IPR000086">
    <property type="entry name" value="NUDIX_hydrolase_dom"/>
</dbReference>
<dbReference type="EMBL" id="CP033897">
    <property type="protein sequence ID" value="AZA10629.1"/>
    <property type="molecule type" value="Genomic_DNA"/>
</dbReference>
<reference evidence="6 7" key="1">
    <citation type="submission" date="2018-11" db="EMBL/GenBank/DDBJ databases">
        <authorList>
            <person name="Kleinhagauer T."/>
            <person name="Glaeser S.P."/>
            <person name="Spergser J."/>
            <person name="Ruckert C."/>
            <person name="Kaempfer P."/>
            <person name="Busse H.-J."/>
        </authorList>
    </citation>
    <scope>NUCLEOTIDE SEQUENCE [LARGE SCALE GENOMIC DNA]</scope>
    <source>
        <strain evidence="6 7">W8</strain>
    </source>
</reference>
<gene>
    <name evidence="6" type="ORF">CGERO_01475</name>
</gene>
<dbReference type="AlphaFoldDB" id="A0A3G6IXY8"/>
<evidence type="ECO:0000313" key="7">
    <source>
        <dbReference type="Proteomes" id="UP000271587"/>
    </source>
</evidence>
<dbReference type="SUPFAM" id="SSF55811">
    <property type="entry name" value="Nudix"/>
    <property type="match status" value="1"/>
</dbReference>
<proteinExistence type="inferred from homology"/>
<comment type="similarity">
    <text evidence="2 4">Belongs to the Nudix hydrolase family.</text>
</comment>
<evidence type="ECO:0000256" key="4">
    <source>
        <dbReference type="RuleBase" id="RU003476"/>
    </source>
</evidence>
<sequence length="152" mass="17089">MRLWGKYGAAGLLLVYPENESFHVLMQHRASWTSQGDTWALPGGARDLGETPEQTAAREAYEETGVRSEDYNIVETRVTAGPFEADPQRPELAGGWTYSTVLALAEEKLSLLPNEESYELRWVEAGDVEKLKLMPAFAQAWPELFTWIASRI</sequence>
<dbReference type="PROSITE" id="PS00893">
    <property type="entry name" value="NUDIX_BOX"/>
    <property type="match status" value="1"/>
</dbReference>
<evidence type="ECO:0000259" key="5">
    <source>
        <dbReference type="PROSITE" id="PS51462"/>
    </source>
</evidence>
<dbReference type="PROSITE" id="PS51462">
    <property type="entry name" value="NUDIX"/>
    <property type="match status" value="1"/>
</dbReference>
<dbReference type="PANTHER" id="PTHR43046:SF2">
    <property type="entry name" value="8-OXO-DGTP DIPHOSPHATASE-RELATED"/>
    <property type="match status" value="1"/>
</dbReference>
<dbReference type="GO" id="GO:0016787">
    <property type="term" value="F:hydrolase activity"/>
    <property type="evidence" value="ECO:0007669"/>
    <property type="project" value="UniProtKB-KW"/>
</dbReference>
<dbReference type="PRINTS" id="PR00502">
    <property type="entry name" value="NUDIXFAMILY"/>
</dbReference>
<evidence type="ECO:0000256" key="1">
    <source>
        <dbReference type="ARBA" id="ARBA00001946"/>
    </source>
</evidence>
<keyword evidence="3 4" id="KW-0378">Hydrolase</keyword>
<evidence type="ECO:0000313" key="6">
    <source>
        <dbReference type="EMBL" id="AZA10629.1"/>
    </source>
</evidence>
<dbReference type="Pfam" id="PF00293">
    <property type="entry name" value="NUDIX"/>
    <property type="match status" value="1"/>
</dbReference>
<dbReference type="PANTHER" id="PTHR43046">
    <property type="entry name" value="GDP-MANNOSE MANNOSYL HYDROLASE"/>
    <property type="match status" value="1"/>
</dbReference>
<evidence type="ECO:0000256" key="2">
    <source>
        <dbReference type="ARBA" id="ARBA00005582"/>
    </source>
</evidence>
<feature type="domain" description="Nudix hydrolase" evidence="5">
    <location>
        <begin position="5"/>
        <end position="145"/>
    </location>
</feature>
<dbReference type="InterPro" id="IPR020476">
    <property type="entry name" value="Nudix_hydrolase"/>
</dbReference>
<dbReference type="Proteomes" id="UP000271587">
    <property type="component" value="Chromosome"/>
</dbReference>
<dbReference type="KEGG" id="cgk:CGERO_01475"/>
<comment type="cofactor">
    <cofactor evidence="1">
        <name>Mg(2+)</name>
        <dbReference type="ChEBI" id="CHEBI:18420"/>
    </cofactor>
</comment>
<organism evidence="6 7">
    <name type="scientific">Corynebacterium gerontici</name>
    <dbReference type="NCBI Taxonomy" id="2079234"/>
    <lineage>
        <taxon>Bacteria</taxon>
        <taxon>Bacillati</taxon>
        <taxon>Actinomycetota</taxon>
        <taxon>Actinomycetes</taxon>
        <taxon>Mycobacteriales</taxon>
        <taxon>Corynebacteriaceae</taxon>
        <taxon>Corynebacterium</taxon>
    </lineage>
</organism>
<dbReference type="Gene3D" id="3.90.79.10">
    <property type="entry name" value="Nucleoside Triphosphate Pyrophosphohydrolase"/>
    <property type="match status" value="1"/>
</dbReference>
<keyword evidence="7" id="KW-1185">Reference proteome</keyword>